<sequence length="412" mass="44156">MRRELPGTTHSPSRGGERLRVLAVTRIFPNRVEPLACPFQRRQLAALARLADVNVLGVVPWVPGASLLGDRARVGKLSRLPAEDTIDGLAVSHPRAPYLPLAGPWLAAVNGPLYLAGLAPHLAALRRRFDVVLGAWLFPDAWAAQKLARALGLPYAVKAHGTDVNVIARWPSVRALVRGTLRGAGVVIGVSRPMLGALEELGAPRDRVTLVPNGVDRALFQPRDRALARVSLGLDTRAKVLVYVGRLEKEKGLLELCDALVSIEARSPGRFKVVLVGDGSLREALEARRDAGLPLVVAGARPAEDVARYLAASDALVLPSWAEGTPNVVLEALAAGRPVVATRVGGIPDVVEHERTGLLVPPRDARLLVAAIEQVTSREWSEDELTRAAPPGWDRSAEALHAALQRARLVHA</sequence>
<dbReference type="Proteomes" id="UP000440224">
    <property type="component" value="Unassembled WGS sequence"/>
</dbReference>
<evidence type="ECO:0000259" key="1">
    <source>
        <dbReference type="Pfam" id="PF13439"/>
    </source>
</evidence>
<dbReference type="GO" id="GO:0016757">
    <property type="term" value="F:glycosyltransferase activity"/>
    <property type="evidence" value="ECO:0007669"/>
    <property type="project" value="TreeGrafter"/>
</dbReference>
<gene>
    <name evidence="2" type="ORF">GF068_02365</name>
</gene>
<protein>
    <submittedName>
        <fullName evidence="2">Glycosyltransferase</fullName>
    </submittedName>
</protein>
<dbReference type="InterPro" id="IPR050194">
    <property type="entry name" value="Glycosyltransferase_grp1"/>
</dbReference>
<name>A0A6N7PFE1_9BACT</name>
<dbReference type="PANTHER" id="PTHR45947">
    <property type="entry name" value="SULFOQUINOVOSYL TRANSFERASE SQD2"/>
    <property type="match status" value="1"/>
</dbReference>
<dbReference type="EMBL" id="WJIE01000001">
    <property type="protein sequence ID" value="MRG90773.1"/>
    <property type="molecule type" value="Genomic_DNA"/>
</dbReference>
<proteinExistence type="predicted"/>
<dbReference type="Gene3D" id="3.40.50.2000">
    <property type="entry name" value="Glycogen Phosphorylase B"/>
    <property type="match status" value="2"/>
</dbReference>
<dbReference type="PANTHER" id="PTHR45947:SF15">
    <property type="entry name" value="TEICHURONIC ACID BIOSYNTHESIS GLYCOSYLTRANSFERASE TUAC-RELATED"/>
    <property type="match status" value="1"/>
</dbReference>
<dbReference type="OrthoDB" id="9806653at2"/>
<dbReference type="Pfam" id="PF13692">
    <property type="entry name" value="Glyco_trans_1_4"/>
    <property type="match status" value="1"/>
</dbReference>
<keyword evidence="3" id="KW-1185">Reference proteome</keyword>
<dbReference type="RefSeq" id="WP_153817654.1">
    <property type="nucleotide sequence ID" value="NZ_WJIE01000001.1"/>
</dbReference>
<evidence type="ECO:0000313" key="2">
    <source>
        <dbReference type="EMBL" id="MRG90773.1"/>
    </source>
</evidence>
<accession>A0A6N7PFE1</accession>
<dbReference type="SUPFAM" id="SSF53756">
    <property type="entry name" value="UDP-Glycosyltransferase/glycogen phosphorylase"/>
    <property type="match status" value="1"/>
</dbReference>
<organism evidence="2 3">
    <name type="scientific">Polyangium spumosum</name>
    <dbReference type="NCBI Taxonomy" id="889282"/>
    <lineage>
        <taxon>Bacteria</taxon>
        <taxon>Pseudomonadati</taxon>
        <taxon>Myxococcota</taxon>
        <taxon>Polyangia</taxon>
        <taxon>Polyangiales</taxon>
        <taxon>Polyangiaceae</taxon>
        <taxon>Polyangium</taxon>
    </lineage>
</organism>
<dbReference type="CDD" id="cd03798">
    <property type="entry name" value="GT4_WlbH-like"/>
    <property type="match status" value="1"/>
</dbReference>
<evidence type="ECO:0000313" key="3">
    <source>
        <dbReference type="Proteomes" id="UP000440224"/>
    </source>
</evidence>
<comment type="caution">
    <text evidence="2">The sequence shown here is derived from an EMBL/GenBank/DDBJ whole genome shotgun (WGS) entry which is preliminary data.</text>
</comment>
<reference evidence="2 3" key="1">
    <citation type="submission" date="2019-10" db="EMBL/GenBank/DDBJ databases">
        <title>A soil myxobacterium in the family Polyangiaceae.</title>
        <authorList>
            <person name="Li Y."/>
            <person name="Wang J."/>
        </authorList>
    </citation>
    <scope>NUCLEOTIDE SEQUENCE [LARGE SCALE GENOMIC DNA]</scope>
    <source>
        <strain evidence="2 3">DSM 14734</strain>
    </source>
</reference>
<keyword evidence="2" id="KW-0808">Transferase</keyword>
<dbReference type="Pfam" id="PF13439">
    <property type="entry name" value="Glyco_transf_4"/>
    <property type="match status" value="1"/>
</dbReference>
<dbReference type="InterPro" id="IPR028098">
    <property type="entry name" value="Glyco_trans_4-like_N"/>
</dbReference>
<dbReference type="AlphaFoldDB" id="A0A6N7PFE1"/>
<feature type="domain" description="Glycosyltransferase subfamily 4-like N-terminal" evidence="1">
    <location>
        <begin position="110"/>
        <end position="217"/>
    </location>
</feature>